<dbReference type="GO" id="GO:0004359">
    <property type="term" value="F:glutaminase activity"/>
    <property type="evidence" value="ECO:0007669"/>
    <property type="project" value="UniProtKB-UniRule"/>
</dbReference>
<feature type="binding site" evidence="5">
    <location>
        <position position="77"/>
    </location>
    <ligand>
        <name>substrate</name>
    </ligand>
</feature>
<evidence type="ECO:0000256" key="5">
    <source>
        <dbReference type="HAMAP-Rule" id="MF_00313"/>
    </source>
</evidence>
<dbReference type="HAMAP" id="MF_00313">
    <property type="entry name" value="Glutaminase"/>
    <property type="match status" value="1"/>
</dbReference>
<evidence type="ECO:0000256" key="4">
    <source>
        <dbReference type="ARBA" id="ARBA00049534"/>
    </source>
</evidence>
<protein>
    <recommendedName>
        <fullName evidence="2 5">Glutaminase</fullName>
        <ecNumber evidence="2 5">3.5.1.2</ecNumber>
    </recommendedName>
</protein>
<feature type="binding site" evidence="5">
    <location>
        <position position="255"/>
    </location>
    <ligand>
        <name>substrate</name>
    </ligand>
</feature>
<comment type="catalytic activity">
    <reaction evidence="4 5">
        <text>L-glutamine + H2O = L-glutamate + NH4(+)</text>
        <dbReference type="Rhea" id="RHEA:15889"/>
        <dbReference type="ChEBI" id="CHEBI:15377"/>
        <dbReference type="ChEBI" id="CHEBI:28938"/>
        <dbReference type="ChEBI" id="CHEBI:29985"/>
        <dbReference type="ChEBI" id="CHEBI:58359"/>
        <dbReference type="EC" id="3.5.1.2"/>
    </reaction>
</comment>
<dbReference type="AlphaFoldDB" id="A0A6G7Y6G0"/>
<dbReference type="RefSeq" id="WP_166233283.1">
    <property type="nucleotide sequence ID" value="NZ_CP049865.1"/>
</dbReference>
<gene>
    <name evidence="5 6" type="primary">glsA</name>
    <name evidence="6" type="ORF">G7070_07915</name>
</gene>
<reference evidence="6 7" key="1">
    <citation type="submission" date="2020-03" db="EMBL/GenBank/DDBJ databases">
        <title>Propioniciclava sp. nov., isolated from Hydrophilus acuminatus.</title>
        <authorList>
            <person name="Hyun D.-W."/>
            <person name="Bae J.-W."/>
        </authorList>
    </citation>
    <scope>NUCLEOTIDE SEQUENCE [LARGE SCALE GENOMIC DNA]</scope>
    <source>
        <strain evidence="6 7">HDW11</strain>
    </source>
</reference>
<sequence length="325" mass="33434">MTSHGFVSTGSLPASADVAAAVQEVHARYRDTADGLPSAVYPALARANPNHYGVCLVDVYGRSHSAGDVDTPFTIMSVAKPFVFALACRAWGPDAVRDRIGVDATGLPFNSLTAVEASPDGRTNPMVNSGAIATTALVPGATAEERWEALRDGLSAFAGRPLALDAEVYASASATNDRNRSLAWLLNARGRIEGDPDVALDLYTRQSSLSVTARDLAVMGATLADGGVNPVTGERVMPAELCHHVLAVMVIAGLYETSGDWLYRVGLPAKSGIGGGIVTVSPGKGGLGTYSPPLDAAGNSVRGQLAARHLSTGLGLDLLASAPAT</sequence>
<dbReference type="InterPro" id="IPR015868">
    <property type="entry name" value="Glutaminase"/>
</dbReference>
<dbReference type="NCBIfam" id="NF009020">
    <property type="entry name" value="PRK12356.1"/>
    <property type="match status" value="1"/>
</dbReference>
<dbReference type="GO" id="GO:0006543">
    <property type="term" value="P:L-glutamine catabolic process"/>
    <property type="evidence" value="ECO:0007669"/>
    <property type="project" value="TreeGrafter"/>
</dbReference>
<dbReference type="GO" id="GO:0006537">
    <property type="term" value="P:glutamate biosynthetic process"/>
    <property type="evidence" value="ECO:0007669"/>
    <property type="project" value="TreeGrafter"/>
</dbReference>
<keyword evidence="7" id="KW-1185">Reference proteome</keyword>
<dbReference type="InterPro" id="IPR012338">
    <property type="entry name" value="Beta-lactam/transpept-like"/>
</dbReference>
<dbReference type="Pfam" id="PF04960">
    <property type="entry name" value="Glutaminase"/>
    <property type="match status" value="1"/>
</dbReference>
<dbReference type="SUPFAM" id="SSF56601">
    <property type="entry name" value="beta-lactamase/transpeptidase-like"/>
    <property type="match status" value="1"/>
</dbReference>
<comment type="similarity">
    <text evidence="1 5">Belongs to the glutaminase family.</text>
</comment>
<comment type="subunit">
    <text evidence="5">Homotetramer.</text>
</comment>
<evidence type="ECO:0000313" key="7">
    <source>
        <dbReference type="Proteomes" id="UP000501058"/>
    </source>
</evidence>
<name>A0A6G7Y6G0_9ACTN</name>
<dbReference type="KEGG" id="prv:G7070_07915"/>
<feature type="binding site" evidence="5">
    <location>
        <position position="128"/>
    </location>
    <ligand>
        <name>substrate</name>
    </ligand>
</feature>
<accession>A0A6G7Y6G0</accession>
<keyword evidence="3 5" id="KW-0378">Hydrolase</keyword>
<dbReference type="EC" id="3.5.1.2" evidence="2 5"/>
<dbReference type="Gene3D" id="3.40.710.10">
    <property type="entry name" value="DD-peptidase/beta-lactamase superfamily"/>
    <property type="match status" value="1"/>
</dbReference>
<dbReference type="PANTHER" id="PTHR12544">
    <property type="entry name" value="GLUTAMINASE"/>
    <property type="match status" value="1"/>
</dbReference>
<proteinExistence type="inferred from homology"/>
<feature type="binding site" evidence="5">
    <location>
        <position position="179"/>
    </location>
    <ligand>
        <name>substrate</name>
    </ligand>
</feature>
<evidence type="ECO:0000256" key="1">
    <source>
        <dbReference type="ARBA" id="ARBA00011076"/>
    </source>
</evidence>
<dbReference type="NCBIfam" id="TIGR03814">
    <property type="entry name" value="Gln_ase"/>
    <property type="match status" value="1"/>
</dbReference>
<organism evidence="6 7">
    <name type="scientific">Propioniciclava coleopterorum</name>
    <dbReference type="NCBI Taxonomy" id="2714937"/>
    <lineage>
        <taxon>Bacteria</taxon>
        <taxon>Bacillati</taxon>
        <taxon>Actinomycetota</taxon>
        <taxon>Actinomycetes</taxon>
        <taxon>Propionibacteriales</taxon>
        <taxon>Propionibacteriaceae</taxon>
        <taxon>Propioniciclava</taxon>
    </lineage>
</organism>
<dbReference type="PANTHER" id="PTHR12544:SF48">
    <property type="entry name" value="GLUTAMINASE 1"/>
    <property type="match status" value="1"/>
</dbReference>
<dbReference type="Proteomes" id="UP000501058">
    <property type="component" value="Chromosome"/>
</dbReference>
<comment type="caution">
    <text evidence="5">Lacks conserved residue(s) required for the propagation of feature annotation.</text>
</comment>
<evidence type="ECO:0000256" key="2">
    <source>
        <dbReference type="ARBA" id="ARBA00012918"/>
    </source>
</evidence>
<feature type="binding site" evidence="5">
    <location>
        <position position="203"/>
    </location>
    <ligand>
        <name>substrate</name>
    </ligand>
</feature>
<evidence type="ECO:0000256" key="3">
    <source>
        <dbReference type="ARBA" id="ARBA00022801"/>
    </source>
</evidence>
<dbReference type="EMBL" id="CP049865">
    <property type="protein sequence ID" value="QIK72207.1"/>
    <property type="molecule type" value="Genomic_DNA"/>
</dbReference>
<keyword evidence="5" id="KW-0007">Acetylation</keyword>
<evidence type="ECO:0000313" key="6">
    <source>
        <dbReference type="EMBL" id="QIK72207.1"/>
    </source>
</evidence>